<keyword evidence="3" id="KW-0804">Transcription</keyword>
<proteinExistence type="predicted"/>
<dbReference type="PANTHER" id="PTHR24567">
    <property type="entry name" value="CRP FAMILY TRANSCRIPTIONAL REGULATORY PROTEIN"/>
    <property type="match status" value="1"/>
</dbReference>
<dbReference type="InterPro" id="IPR036388">
    <property type="entry name" value="WH-like_DNA-bd_sf"/>
</dbReference>
<evidence type="ECO:0000313" key="6">
    <source>
        <dbReference type="EMBL" id="GAA3709345.1"/>
    </source>
</evidence>
<dbReference type="InterPro" id="IPR036390">
    <property type="entry name" value="WH_DNA-bd_sf"/>
</dbReference>
<evidence type="ECO:0000256" key="2">
    <source>
        <dbReference type="ARBA" id="ARBA00023125"/>
    </source>
</evidence>
<feature type="domain" description="Cyclic nucleotide-binding" evidence="4">
    <location>
        <begin position="33"/>
        <end position="122"/>
    </location>
</feature>
<dbReference type="Gene3D" id="1.10.10.10">
    <property type="entry name" value="Winged helix-like DNA-binding domain superfamily/Winged helix DNA-binding domain"/>
    <property type="match status" value="1"/>
</dbReference>
<feature type="domain" description="HTH crp-type" evidence="5">
    <location>
        <begin position="163"/>
        <end position="236"/>
    </location>
</feature>
<keyword evidence="2" id="KW-0238">DNA-binding</keyword>
<dbReference type="InterPro" id="IPR018490">
    <property type="entry name" value="cNMP-bd_dom_sf"/>
</dbReference>
<comment type="caution">
    <text evidence="6">The sequence shown here is derived from an EMBL/GenBank/DDBJ whole genome shotgun (WGS) entry which is preliminary data.</text>
</comment>
<dbReference type="Pfam" id="PF13545">
    <property type="entry name" value="HTH_Crp_2"/>
    <property type="match status" value="1"/>
</dbReference>
<dbReference type="Proteomes" id="UP001500523">
    <property type="component" value="Unassembled WGS sequence"/>
</dbReference>
<dbReference type="InterPro" id="IPR000595">
    <property type="entry name" value="cNMP-bd_dom"/>
</dbReference>
<dbReference type="SUPFAM" id="SSF51206">
    <property type="entry name" value="cAMP-binding domain-like"/>
    <property type="match status" value="1"/>
</dbReference>
<dbReference type="InterPro" id="IPR050397">
    <property type="entry name" value="Env_Response_Regulators"/>
</dbReference>
<dbReference type="InterPro" id="IPR012318">
    <property type="entry name" value="HTH_CRP"/>
</dbReference>
<reference evidence="7" key="1">
    <citation type="journal article" date="2019" name="Int. J. Syst. Evol. Microbiol.">
        <title>The Global Catalogue of Microorganisms (GCM) 10K type strain sequencing project: providing services to taxonomists for standard genome sequencing and annotation.</title>
        <authorList>
            <consortium name="The Broad Institute Genomics Platform"/>
            <consortium name="The Broad Institute Genome Sequencing Center for Infectious Disease"/>
            <person name="Wu L."/>
            <person name="Ma J."/>
        </authorList>
    </citation>
    <scope>NUCLEOTIDE SEQUENCE [LARGE SCALE GENOMIC DNA]</scope>
    <source>
        <strain evidence="7">JCM 17498</strain>
    </source>
</reference>
<name>A0ABP7DSM6_9SPHN</name>
<gene>
    <name evidence="6" type="ORF">GCM10022268_18300</name>
</gene>
<protein>
    <submittedName>
        <fullName evidence="6">Crp/Fnr family transcriptional regulator</fullName>
    </submittedName>
</protein>
<dbReference type="CDD" id="cd00038">
    <property type="entry name" value="CAP_ED"/>
    <property type="match status" value="1"/>
</dbReference>
<accession>A0ABP7DSM6</accession>
<evidence type="ECO:0000256" key="3">
    <source>
        <dbReference type="ARBA" id="ARBA00023163"/>
    </source>
</evidence>
<keyword evidence="7" id="KW-1185">Reference proteome</keyword>
<dbReference type="PROSITE" id="PS50042">
    <property type="entry name" value="CNMP_BINDING_3"/>
    <property type="match status" value="1"/>
</dbReference>
<dbReference type="PANTHER" id="PTHR24567:SF68">
    <property type="entry name" value="DNA-BINDING TRANSCRIPTIONAL DUAL REGULATOR CRP"/>
    <property type="match status" value="1"/>
</dbReference>
<dbReference type="Gene3D" id="2.60.120.10">
    <property type="entry name" value="Jelly Rolls"/>
    <property type="match status" value="1"/>
</dbReference>
<dbReference type="SMART" id="SM00419">
    <property type="entry name" value="HTH_CRP"/>
    <property type="match status" value="1"/>
</dbReference>
<keyword evidence="1" id="KW-0805">Transcription regulation</keyword>
<dbReference type="SUPFAM" id="SSF46785">
    <property type="entry name" value="Winged helix' DNA-binding domain"/>
    <property type="match status" value="1"/>
</dbReference>
<evidence type="ECO:0000259" key="5">
    <source>
        <dbReference type="PROSITE" id="PS51063"/>
    </source>
</evidence>
<evidence type="ECO:0000259" key="4">
    <source>
        <dbReference type="PROSITE" id="PS50042"/>
    </source>
</evidence>
<evidence type="ECO:0000313" key="7">
    <source>
        <dbReference type="Proteomes" id="UP001500523"/>
    </source>
</evidence>
<dbReference type="RefSeq" id="WP_344693059.1">
    <property type="nucleotide sequence ID" value="NZ_BAABBF010000003.1"/>
</dbReference>
<dbReference type="EMBL" id="BAABBF010000003">
    <property type="protein sequence ID" value="GAA3709345.1"/>
    <property type="molecule type" value="Genomic_DNA"/>
</dbReference>
<dbReference type="PROSITE" id="PS51063">
    <property type="entry name" value="HTH_CRP_2"/>
    <property type="match status" value="1"/>
</dbReference>
<dbReference type="InterPro" id="IPR014710">
    <property type="entry name" value="RmlC-like_jellyroll"/>
</dbReference>
<dbReference type="Pfam" id="PF00027">
    <property type="entry name" value="cNMP_binding"/>
    <property type="match status" value="1"/>
</dbReference>
<organism evidence="6 7">
    <name type="scientific">Sphingomonas cynarae</name>
    <dbReference type="NCBI Taxonomy" id="930197"/>
    <lineage>
        <taxon>Bacteria</taxon>
        <taxon>Pseudomonadati</taxon>
        <taxon>Pseudomonadota</taxon>
        <taxon>Alphaproteobacteria</taxon>
        <taxon>Sphingomonadales</taxon>
        <taxon>Sphingomonadaceae</taxon>
        <taxon>Sphingomonas</taxon>
    </lineage>
</organism>
<evidence type="ECO:0000256" key="1">
    <source>
        <dbReference type="ARBA" id="ARBA00023015"/>
    </source>
</evidence>
<sequence>MIAAHRLMQAFNRLDVDDAEELIDTRLWNCGILSIEERHALRDAMLTAKSVPAYTDLIREGDDTGSLFIVLSGWACRYATTNAGARQLSAIMVPGDVGNLGSLMFDRLGYGMRTLTKATVVALPRQRALTLAAEHPGIGRAFTWLSLIENAILSQWTLSLGRRLSIERLAHFLCELSARLGAERDNQSRFAFPLTQETIADMLGLTPIHVNRKIQQLRASGLVVNVDRTMWLPDVARLRALGGFDPGYLHLGGPQITQII</sequence>